<dbReference type="PANTHER" id="PTHR42791:SF1">
    <property type="entry name" value="N-ACETYLTRANSFERASE DOMAIN-CONTAINING PROTEIN"/>
    <property type="match status" value="1"/>
</dbReference>
<dbReference type="InterPro" id="IPR052523">
    <property type="entry name" value="Trichothecene_AcTrans"/>
</dbReference>
<comment type="caution">
    <text evidence="2">The sequence shown here is derived from an EMBL/GenBank/DDBJ whole genome shotgun (WGS) entry which is preliminary data.</text>
</comment>
<organism evidence="2 3">
    <name type="scientific">Amylocarpus encephaloides</name>
    <dbReference type="NCBI Taxonomy" id="45428"/>
    <lineage>
        <taxon>Eukaryota</taxon>
        <taxon>Fungi</taxon>
        <taxon>Dikarya</taxon>
        <taxon>Ascomycota</taxon>
        <taxon>Pezizomycotina</taxon>
        <taxon>Leotiomycetes</taxon>
        <taxon>Helotiales</taxon>
        <taxon>Helotiales incertae sedis</taxon>
        <taxon>Amylocarpus</taxon>
    </lineage>
</organism>
<dbReference type="Gene3D" id="3.40.630.30">
    <property type="match status" value="1"/>
</dbReference>
<feature type="region of interest" description="Disordered" evidence="1">
    <location>
        <begin position="200"/>
        <end position="219"/>
    </location>
</feature>
<keyword evidence="3" id="KW-1185">Reference proteome</keyword>
<evidence type="ECO:0000313" key="2">
    <source>
        <dbReference type="EMBL" id="KAG9233612.1"/>
    </source>
</evidence>
<gene>
    <name evidence="2" type="ORF">BJ875DRAFT_511628</name>
</gene>
<accession>A0A9P7YI40</accession>
<dbReference type="OrthoDB" id="544277at2759"/>
<dbReference type="AlphaFoldDB" id="A0A9P7YI40"/>
<evidence type="ECO:0000256" key="1">
    <source>
        <dbReference type="SAM" id="MobiDB-lite"/>
    </source>
</evidence>
<dbReference type="Proteomes" id="UP000824998">
    <property type="component" value="Unassembled WGS sequence"/>
</dbReference>
<protein>
    <recommendedName>
        <fullName evidence="4">N-acetyltransferase domain-containing protein</fullName>
    </recommendedName>
</protein>
<dbReference type="PANTHER" id="PTHR42791">
    <property type="entry name" value="GNAT FAMILY ACETYLTRANSFERASE"/>
    <property type="match status" value="1"/>
</dbReference>
<feature type="non-terminal residue" evidence="2">
    <location>
        <position position="1"/>
    </location>
</feature>
<proteinExistence type="predicted"/>
<evidence type="ECO:0008006" key="4">
    <source>
        <dbReference type="Google" id="ProtNLM"/>
    </source>
</evidence>
<dbReference type="InterPro" id="IPR016181">
    <property type="entry name" value="Acyl_CoA_acyltransferase"/>
</dbReference>
<dbReference type="EMBL" id="MU251493">
    <property type="protein sequence ID" value="KAG9233612.1"/>
    <property type="molecule type" value="Genomic_DNA"/>
</dbReference>
<name>A0A9P7YI40_9HELO</name>
<reference evidence="2" key="1">
    <citation type="journal article" date="2021" name="IMA Fungus">
        <title>Genomic characterization of three marine fungi, including Emericellopsis atlantica sp. nov. with signatures of a generalist lifestyle and marine biomass degradation.</title>
        <authorList>
            <person name="Hagestad O.C."/>
            <person name="Hou L."/>
            <person name="Andersen J.H."/>
            <person name="Hansen E.H."/>
            <person name="Altermark B."/>
            <person name="Li C."/>
            <person name="Kuhnert E."/>
            <person name="Cox R.J."/>
            <person name="Crous P.W."/>
            <person name="Spatafora J.W."/>
            <person name="Lail K."/>
            <person name="Amirebrahimi M."/>
            <person name="Lipzen A."/>
            <person name="Pangilinan J."/>
            <person name="Andreopoulos W."/>
            <person name="Hayes R.D."/>
            <person name="Ng V."/>
            <person name="Grigoriev I.V."/>
            <person name="Jackson S.A."/>
            <person name="Sutton T.D.S."/>
            <person name="Dobson A.D.W."/>
            <person name="Rama T."/>
        </authorList>
    </citation>
    <scope>NUCLEOTIDE SEQUENCE</scope>
    <source>
        <strain evidence="2">TRa018bII</strain>
    </source>
</reference>
<evidence type="ECO:0000313" key="3">
    <source>
        <dbReference type="Proteomes" id="UP000824998"/>
    </source>
</evidence>
<feature type="non-terminal residue" evidence="2">
    <location>
        <position position="219"/>
    </location>
</feature>
<sequence length="219" mass="24329">LESKGLTDLIFPEFVPRASNLLAQSFTDNPLFTYILSPRDLESRASFLPKYFQTLLKAVTLNDGLIVEADGWKACGVLMRPGCCDFSLWTKWRAGTAGLLWGVGMQGCMKVNKEINPLTMQCREDILNSQQYYYLYQIGTLPSARGQGLCSCILKHFKGMVIREGLGYPIWLEATSEAGKQVYEKAGWKVIGEVMIGKGKSDDSGNDEEGGEGFKVWGM</sequence>
<dbReference type="SUPFAM" id="SSF55729">
    <property type="entry name" value="Acyl-CoA N-acyltransferases (Nat)"/>
    <property type="match status" value="1"/>
</dbReference>